<dbReference type="AlphaFoldDB" id="A0A540VUF8"/>
<evidence type="ECO:0000313" key="2">
    <source>
        <dbReference type="Proteomes" id="UP000315400"/>
    </source>
</evidence>
<evidence type="ECO:0000313" key="1">
    <source>
        <dbReference type="EMBL" id="TQF00373.1"/>
    </source>
</evidence>
<gene>
    <name evidence="1" type="ORF">FKY71_03550</name>
</gene>
<dbReference type="Proteomes" id="UP000315400">
    <property type="component" value="Unassembled WGS sequence"/>
</dbReference>
<organism evidence="1 2">
    <name type="scientific">Spiribacter salinus</name>
    <dbReference type="NCBI Taxonomy" id="1335746"/>
    <lineage>
        <taxon>Bacteria</taxon>
        <taxon>Pseudomonadati</taxon>
        <taxon>Pseudomonadota</taxon>
        <taxon>Gammaproteobacteria</taxon>
        <taxon>Chromatiales</taxon>
        <taxon>Ectothiorhodospiraceae</taxon>
        <taxon>Spiribacter</taxon>
    </lineage>
</organism>
<accession>A0A540VUF8</accession>
<sequence>MSTCEAEAMSLGVATMLPTTCATWCALVIFLAPGTLGGPAAADADGPDAWRVVDVAPDDALNAPMGPGTR</sequence>
<comment type="caution">
    <text evidence="1">The sequence shown here is derived from an EMBL/GenBank/DDBJ whole genome shotgun (WGS) entry which is preliminary data.</text>
</comment>
<proteinExistence type="predicted"/>
<reference evidence="1 2" key="1">
    <citation type="submission" date="2019-06" db="EMBL/GenBank/DDBJ databases">
        <title>Metagenome assembled Genome of Spiribacter salinus SL48-SHIP from the microbial mat of Salt Lake 48 (Novosibirsk region, Russia).</title>
        <authorList>
            <person name="Shipova A."/>
            <person name="Rozanov A.S."/>
            <person name="Bryanskaya A.V."/>
            <person name="Peltek S.E."/>
        </authorList>
    </citation>
    <scope>NUCLEOTIDE SEQUENCE [LARGE SCALE GENOMIC DNA]</scope>
    <source>
        <strain evidence="1">SL48-SHIP-2</strain>
    </source>
</reference>
<dbReference type="EMBL" id="VIFK01000014">
    <property type="protein sequence ID" value="TQF00373.1"/>
    <property type="molecule type" value="Genomic_DNA"/>
</dbReference>
<name>A0A540VUF8_9GAMM</name>
<protein>
    <submittedName>
        <fullName evidence="1">Uncharacterized protein</fullName>
    </submittedName>
</protein>